<dbReference type="Pfam" id="PF08448">
    <property type="entry name" value="PAS_4"/>
    <property type="match status" value="1"/>
</dbReference>
<evidence type="ECO:0000256" key="1">
    <source>
        <dbReference type="SAM" id="Coils"/>
    </source>
</evidence>
<feature type="domain" description="PAS" evidence="2">
    <location>
        <begin position="11"/>
        <end position="81"/>
    </location>
</feature>
<comment type="caution">
    <text evidence="4">The sequence shown here is derived from an EMBL/GenBank/DDBJ whole genome shotgun (WGS) entry which is preliminary data.</text>
</comment>
<dbReference type="NCBIfam" id="TIGR00229">
    <property type="entry name" value="sensory_box"/>
    <property type="match status" value="5"/>
</dbReference>
<keyword evidence="1" id="KW-0175">Coiled coil</keyword>
<gene>
    <name evidence="4" type="ORF">BDD43_3779</name>
</gene>
<dbReference type="OrthoDB" id="9759607at2"/>
<dbReference type="GO" id="GO:0000155">
    <property type="term" value="F:phosphorelay sensor kinase activity"/>
    <property type="evidence" value="ECO:0007669"/>
    <property type="project" value="InterPro"/>
</dbReference>
<dbReference type="InterPro" id="IPR013656">
    <property type="entry name" value="PAS_4"/>
</dbReference>
<dbReference type="PROSITE" id="PS50113">
    <property type="entry name" value="PAC"/>
    <property type="match status" value="2"/>
</dbReference>
<proteinExistence type="predicted"/>
<dbReference type="InterPro" id="IPR035965">
    <property type="entry name" value="PAS-like_dom_sf"/>
</dbReference>
<dbReference type="SUPFAM" id="SSF55785">
    <property type="entry name" value="PYP-like sensor domain (PAS domain)"/>
    <property type="match status" value="6"/>
</dbReference>
<dbReference type="PANTHER" id="PTHR44757:SF2">
    <property type="entry name" value="BIOFILM ARCHITECTURE MAINTENANCE PROTEIN MBAA"/>
    <property type="match status" value="1"/>
</dbReference>
<dbReference type="InterPro" id="IPR000014">
    <property type="entry name" value="PAS"/>
</dbReference>
<dbReference type="CDD" id="cd00130">
    <property type="entry name" value="PAS"/>
    <property type="match status" value="5"/>
</dbReference>
<dbReference type="InterPro" id="IPR013767">
    <property type="entry name" value="PAS_fold"/>
</dbReference>
<organism evidence="4 5">
    <name type="scientific">Mucilaginibacter gracilis</name>
    <dbReference type="NCBI Taxonomy" id="423350"/>
    <lineage>
        <taxon>Bacteria</taxon>
        <taxon>Pseudomonadati</taxon>
        <taxon>Bacteroidota</taxon>
        <taxon>Sphingobacteriia</taxon>
        <taxon>Sphingobacteriales</taxon>
        <taxon>Sphingobacteriaceae</taxon>
        <taxon>Mucilaginibacter</taxon>
    </lineage>
</organism>
<feature type="domain" description="PAS" evidence="2">
    <location>
        <begin position="641"/>
        <end position="688"/>
    </location>
</feature>
<sequence>MILAIKKTIRDDIHFKKLIENSYSGITLLDKNLKIFYRSPSAERIGGWNDIERANVTIEQVTHPSHQAMVSQLLADVLLSPGIPKTCIIQSKHYAGHYIWLECTYTNMLHEDGINAIVCDFHDITRQKESEILLKQTIGELSAYKYALDESAIVAVTDQKGIIQHVNDNFCKISKYNSEELIGHDHRIINSSHHSKNYIQNLWVTIANGKIWKGTLKNKAKDGTYYWVETTIVPFVNNQGKPYQYIAIRSDITERILNEERIAANERFLKTITGNLPAMITYWDADEQCLFANKMLLDWYNKTADEVKGIHKKKLMDAGEYANCEPYVRAVLKGAPQKFYRSFYKGDNQTIYAHTQYVPDIRDCVVKGFFSLVCDYTDIRKAEMKIVEKNSQIENLLENIPDGFIALDANLCCTYANKQILRIFGWGEVEMVGKSIGDIFPDGVRTPTWDAINTAFTEKIYVCNEDYYAPLNLWHENRVYPADGGLSIFIRNITQRKDEEKHLRLLESVITNTTDAVLITKVSPLDEPGPAVVYVNEAFTRMTGYSAEEMINKTPRILQGPKTDKIELQRLRVALQKGEPCEVTTVNYKKNGDEFWINFSVSAVKDGAGQSTHFIAIERDITQAKNEEEQKRKLTEEITVSLKEKNTILESIGDAFFAVDNNWTVTYWNNMAEKVLEIDRVNVLNKNLWAVFSSSVGSESFNKYQKAMVGAQNEHFEDFYPALNRWFEVSAYPSENGLSVYFKDITHRKEAESQLMVLNQNLQDQNEKIREISWIQSHVIRSPLARILGLIPLISEKYNDGEVMITYLQQSANELDDVIKSITDKSAQANYE</sequence>
<dbReference type="PROSITE" id="PS50112">
    <property type="entry name" value="PAS"/>
    <property type="match status" value="4"/>
</dbReference>
<evidence type="ECO:0000313" key="5">
    <source>
        <dbReference type="Proteomes" id="UP000268007"/>
    </source>
</evidence>
<evidence type="ECO:0000259" key="2">
    <source>
        <dbReference type="PROSITE" id="PS50112"/>
    </source>
</evidence>
<dbReference type="Pfam" id="PF13426">
    <property type="entry name" value="PAS_9"/>
    <property type="match status" value="3"/>
</dbReference>
<name>A0A495J6D4_9SPHI</name>
<accession>A0A495J6D4</accession>
<reference evidence="4 5" key="1">
    <citation type="submission" date="2018-10" db="EMBL/GenBank/DDBJ databases">
        <title>Genomic Encyclopedia of Archaeal and Bacterial Type Strains, Phase II (KMG-II): from individual species to whole genera.</title>
        <authorList>
            <person name="Goeker M."/>
        </authorList>
    </citation>
    <scope>NUCLEOTIDE SEQUENCE [LARGE SCALE GENOMIC DNA]</scope>
    <source>
        <strain evidence="4 5">DSM 18602</strain>
    </source>
</reference>
<keyword evidence="5" id="KW-1185">Reference proteome</keyword>
<dbReference type="PANTHER" id="PTHR44757">
    <property type="entry name" value="DIGUANYLATE CYCLASE DGCP"/>
    <property type="match status" value="1"/>
</dbReference>
<dbReference type="SUPFAM" id="SSF47384">
    <property type="entry name" value="Homodimeric domain of signal transducing histidine kinase"/>
    <property type="match status" value="1"/>
</dbReference>
<dbReference type="GO" id="GO:0006355">
    <property type="term" value="P:regulation of DNA-templated transcription"/>
    <property type="evidence" value="ECO:0007669"/>
    <property type="project" value="InterPro"/>
</dbReference>
<feature type="domain" description="PAC" evidence="3">
    <location>
        <begin position="210"/>
        <end position="264"/>
    </location>
</feature>
<feature type="coiled-coil region" evidence="1">
    <location>
        <begin position="617"/>
        <end position="644"/>
    </location>
</feature>
<evidence type="ECO:0000313" key="4">
    <source>
        <dbReference type="EMBL" id="RKR83569.1"/>
    </source>
</evidence>
<feature type="domain" description="PAS" evidence="2">
    <location>
        <begin position="525"/>
        <end position="578"/>
    </location>
</feature>
<feature type="domain" description="PAS" evidence="2">
    <location>
        <begin position="389"/>
        <end position="440"/>
    </location>
</feature>
<dbReference type="InterPro" id="IPR001610">
    <property type="entry name" value="PAC"/>
</dbReference>
<evidence type="ECO:0000259" key="3">
    <source>
        <dbReference type="PROSITE" id="PS50113"/>
    </source>
</evidence>
<dbReference type="InterPro" id="IPR052155">
    <property type="entry name" value="Biofilm_reg_signaling"/>
</dbReference>
<dbReference type="SMART" id="SM00086">
    <property type="entry name" value="PAC"/>
    <property type="match status" value="3"/>
</dbReference>
<dbReference type="InterPro" id="IPR000700">
    <property type="entry name" value="PAS-assoc_C"/>
</dbReference>
<protein>
    <submittedName>
        <fullName evidence="4">PAS domain S-box-containing protein</fullName>
    </submittedName>
</protein>
<feature type="domain" description="PAC" evidence="3">
    <location>
        <begin position="579"/>
        <end position="633"/>
    </location>
</feature>
<dbReference type="Proteomes" id="UP000268007">
    <property type="component" value="Unassembled WGS sequence"/>
</dbReference>
<dbReference type="InterPro" id="IPR036097">
    <property type="entry name" value="HisK_dim/P_sf"/>
</dbReference>
<dbReference type="EMBL" id="RBKU01000001">
    <property type="protein sequence ID" value="RKR83569.1"/>
    <property type="molecule type" value="Genomic_DNA"/>
</dbReference>
<dbReference type="Gene3D" id="3.30.450.20">
    <property type="entry name" value="PAS domain"/>
    <property type="match status" value="6"/>
</dbReference>
<dbReference type="AlphaFoldDB" id="A0A495J6D4"/>
<dbReference type="Pfam" id="PF00989">
    <property type="entry name" value="PAS"/>
    <property type="match status" value="1"/>
</dbReference>
<dbReference type="SMART" id="SM00091">
    <property type="entry name" value="PAS"/>
    <property type="match status" value="6"/>
</dbReference>